<evidence type="ECO:0000313" key="1">
    <source>
        <dbReference type="EMBL" id="MBP2620596.1"/>
    </source>
</evidence>
<gene>
    <name evidence="1" type="ORF">DHL47_04440</name>
</gene>
<comment type="caution">
    <text evidence="1">The sequence shown here is derived from an EMBL/GenBank/DDBJ whole genome shotgun (WGS) entry which is preliminary data.</text>
</comment>
<accession>A0ABS5AVJ5</accession>
<dbReference type="EMBL" id="QFAY01000007">
    <property type="protein sequence ID" value="MBP2620596.1"/>
    <property type="molecule type" value="Genomic_DNA"/>
</dbReference>
<reference evidence="1 2" key="1">
    <citation type="submission" date="2018-05" db="EMBL/GenBank/DDBJ databases">
        <title>Draft genome sequence of Streptococcus panodentis CCUG 70867T.</title>
        <authorList>
            <person name="Salva-Serra F."/>
            <person name="Mendez V."/>
            <person name="Jaen-Luchoro D."/>
            <person name="Gonzales-Siles L."/>
            <person name="Karlsson R."/>
            <person name="Engstrom-Jakobsson H."/>
            <person name="Busquets A."/>
            <person name="Gomila M."/>
            <person name="Pineiro-Iglesias B."/>
            <person name="Bennasar-Figueras A."/>
            <person name="Seeger M."/>
            <person name="Moore E."/>
        </authorList>
    </citation>
    <scope>NUCLEOTIDE SEQUENCE [LARGE SCALE GENOMIC DNA]</scope>
    <source>
        <strain evidence="1 2">CCUG 70867</strain>
    </source>
</reference>
<evidence type="ECO:0000313" key="2">
    <source>
        <dbReference type="Proteomes" id="UP001519349"/>
    </source>
</evidence>
<proteinExistence type="predicted"/>
<keyword evidence="2" id="KW-1185">Reference proteome</keyword>
<name>A0ABS5AVJ5_9STRE</name>
<sequence>MRILPAEPCLLLSVQTGDRAVKSSSVSELCLFRQWLRPVSLIFKENLVLTRQSDAGRTGVQQRAVKVQTLKSIGGRSFLDAGLKNGGSNI</sequence>
<dbReference type="Proteomes" id="UP001519349">
    <property type="component" value="Unassembled WGS sequence"/>
</dbReference>
<protein>
    <submittedName>
        <fullName evidence="1">Uncharacterized protein</fullName>
    </submittedName>
</protein>
<organism evidence="1 2">
    <name type="scientific">Streptococcus panodentis</name>
    <dbReference type="NCBI Taxonomy" id="1581472"/>
    <lineage>
        <taxon>Bacteria</taxon>
        <taxon>Bacillati</taxon>
        <taxon>Bacillota</taxon>
        <taxon>Bacilli</taxon>
        <taxon>Lactobacillales</taxon>
        <taxon>Streptococcaceae</taxon>
        <taxon>Streptococcus</taxon>
    </lineage>
</organism>